<comment type="subcellular location">
    <subcellularLocation>
        <location evidence="1">Secreted</location>
    </subcellularLocation>
</comment>
<feature type="domain" description="Prokineticin" evidence="4">
    <location>
        <begin position="7"/>
        <end position="35"/>
    </location>
</feature>
<evidence type="ECO:0000256" key="2">
    <source>
        <dbReference type="ARBA" id="ARBA00022525"/>
    </source>
</evidence>
<protein>
    <recommendedName>
        <fullName evidence="4">Prokineticin domain-containing protein</fullName>
    </recommendedName>
</protein>
<dbReference type="Proteomes" id="UP000380867">
    <property type="component" value="Unassembled WGS sequence"/>
</dbReference>
<accession>A0A5M4FGK2</accession>
<evidence type="ECO:0000259" key="4">
    <source>
        <dbReference type="Pfam" id="PF06607"/>
    </source>
</evidence>
<dbReference type="Pfam" id="PF06607">
    <property type="entry name" value="Prokineticin"/>
    <property type="match status" value="1"/>
</dbReference>
<keyword evidence="2" id="KW-0964">Secreted</keyword>
<gene>
    <name evidence="5" type="ORF">ESP70_007830</name>
</gene>
<evidence type="ECO:0000313" key="6">
    <source>
        <dbReference type="Proteomes" id="UP000380867"/>
    </source>
</evidence>
<organism evidence="5 6">
    <name type="scientific">Aeromicrobium ginsengisoli</name>
    <dbReference type="NCBI Taxonomy" id="363867"/>
    <lineage>
        <taxon>Bacteria</taxon>
        <taxon>Bacillati</taxon>
        <taxon>Actinomycetota</taxon>
        <taxon>Actinomycetes</taxon>
        <taxon>Propionibacteriales</taxon>
        <taxon>Nocardioidaceae</taxon>
        <taxon>Aeromicrobium</taxon>
    </lineage>
</organism>
<sequence length="38" mass="4094">MHSRAPLLREGRFCLPGGDVGHDCHPELHGVCFTGSFG</sequence>
<dbReference type="AlphaFoldDB" id="A0A5M4FGK2"/>
<dbReference type="InterPro" id="IPR023569">
    <property type="entry name" value="Prokineticin_domain"/>
</dbReference>
<proteinExistence type="predicted"/>
<keyword evidence="3" id="KW-1015">Disulfide bond</keyword>
<dbReference type="EMBL" id="SDPQ02000002">
    <property type="protein sequence ID" value="KAA1398280.1"/>
    <property type="molecule type" value="Genomic_DNA"/>
</dbReference>
<dbReference type="GO" id="GO:0005576">
    <property type="term" value="C:extracellular region"/>
    <property type="evidence" value="ECO:0007669"/>
    <property type="project" value="UniProtKB-SubCell"/>
</dbReference>
<evidence type="ECO:0000313" key="5">
    <source>
        <dbReference type="EMBL" id="KAA1398280.1"/>
    </source>
</evidence>
<evidence type="ECO:0000256" key="3">
    <source>
        <dbReference type="ARBA" id="ARBA00023157"/>
    </source>
</evidence>
<evidence type="ECO:0000256" key="1">
    <source>
        <dbReference type="ARBA" id="ARBA00004613"/>
    </source>
</evidence>
<keyword evidence="6" id="KW-1185">Reference proteome</keyword>
<reference evidence="5" key="1">
    <citation type="submission" date="2019-09" db="EMBL/GenBank/DDBJ databases">
        <authorList>
            <person name="Li J."/>
        </authorList>
    </citation>
    <scope>NUCLEOTIDE SEQUENCE [LARGE SCALE GENOMIC DNA]</scope>
    <source>
        <strain evidence="5">JCM 14732</strain>
    </source>
</reference>
<comment type="caution">
    <text evidence="5">The sequence shown here is derived from an EMBL/GenBank/DDBJ whole genome shotgun (WGS) entry which is preliminary data.</text>
</comment>
<name>A0A5M4FGK2_9ACTN</name>